<gene>
    <name evidence="1" type="ORF">TGEB3V08_LOCUS10011</name>
</gene>
<name>A0A7R9K6Z2_TIMGE</name>
<organism evidence="1">
    <name type="scientific">Timema genevievae</name>
    <name type="common">Walking stick</name>
    <dbReference type="NCBI Taxonomy" id="629358"/>
    <lineage>
        <taxon>Eukaryota</taxon>
        <taxon>Metazoa</taxon>
        <taxon>Ecdysozoa</taxon>
        <taxon>Arthropoda</taxon>
        <taxon>Hexapoda</taxon>
        <taxon>Insecta</taxon>
        <taxon>Pterygota</taxon>
        <taxon>Neoptera</taxon>
        <taxon>Polyneoptera</taxon>
        <taxon>Phasmatodea</taxon>
        <taxon>Timematodea</taxon>
        <taxon>Timematoidea</taxon>
        <taxon>Timematidae</taxon>
        <taxon>Timema</taxon>
    </lineage>
</organism>
<protein>
    <submittedName>
        <fullName evidence="1">Uncharacterized protein</fullName>
    </submittedName>
</protein>
<evidence type="ECO:0000313" key="1">
    <source>
        <dbReference type="EMBL" id="CAD7606852.1"/>
    </source>
</evidence>
<dbReference type="EMBL" id="OE845170">
    <property type="protein sequence ID" value="CAD7606852.1"/>
    <property type="molecule type" value="Genomic_DNA"/>
</dbReference>
<reference evidence="1" key="1">
    <citation type="submission" date="2020-11" db="EMBL/GenBank/DDBJ databases">
        <authorList>
            <person name="Tran Van P."/>
        </authorList>
    </citation>
    <scope>NUCLEOTIDE SEQUENCE</scope>
</reference>
<sequence>MKQEIKTVQLEEVLNERADEEMDVSDEEDYMGNKKRVRYDTSEEKASLKRIYLLVVWWETERERRRKADSLKQLTLFIAANL</sequence>
<dbReference type="AlphaFoldDB" id="A0A7R9K6Z2"/>
<accession>A0A7R9K6Z2</accession>
<proteinExistence type="predicted"/>